<feature type="compositionally biased region" description="Low complexity" evidence="2">
    <location>
        <begin position="128"/>
        <end position="151"/>
    </location>
</feature>
<feature type="domain" description="Replication factor-A protein 1 N-terminal" evidence="3">
    <location>
        <begin position="4"/>
        <end position="106"/>
    </location>
</feature>
<dbReference type="AlphaFoldDB" id="A0AAV2DIT0"/>
<keyword evidence="5" id="KW-1185">Reference proteome</keyword>
<dbReference type="Proteomes" id="UP001497516">
    <property type="component" value="Chromosome 3"/>
</dbReference>
<evidence type="ECO:0000313" key="4">
    <source>
        <dbReference type="EMBL" id="CAL1373776.1"/>
    </source>
</evidence>
<dbReference type="SUPFAM" id="SSF50249">
    <property type="entry name" value="Nucleic acid-binding proteins"/>
    <property type="match status" value="1"/>
</dbReference>
<dbReference type="EMBL" id="OZ034816">
    <property type="protein sequence ID" value="CAL1373776.1"/>
    <property type="molecule type" value="Genomic_DNA"/>
</dbReference>
<keyword evidence="1" id="KW-0175">Coiled coil</keyword>
<dbReference type="CDD" id="cd04477">
    <property type="entry name" value="RPA1N"/>
    <property type="match status" value="1"/>
</dbReference>
<evidence type="ECO:0000259" key="3">
    <source>
        <dbReference type="Pfam" id="PF04057"/>
    </source>
</evidence>
<gene>
    <name evidence="4" type="ORF">LTRI10_LOCUS15690</name>
</gene>
<dbReference type="FunFam" id="2.40.50.140:FF:000117">
    <property type="entry name" value="Replication protein A subunit"/>
    <property type="match status" value="1"/>
</dbReference>
<evidence type="ECO:0000256" key="2">
    <source>
        <dbReference type="SAM" id="MobiDB-lite"/>
    </source>
</evidence>
<protein>
    <recommendedName>
        <fullName evidence="3">Replication factor-A protein 1 N-terminal domain-containing protein</fullName>
    </recommendedName>
</protein>
<reference evidence="4 5" key="1">
    <citation type="submission" date="2024-04" db="EMBL/GenBank/DDBJ databases">
        <authorList>
            <person name="Fracassetti M."/>
        </authorList>
    </citation>
    <scope>NUCLEOTIDE SEQUENCE [LARGE SCALE GENOMIC DNA]</scope>
</reference>
<dbReference type="GO" id="GO:0003677">
    <property type="term" value="F:DNA binding"/>
    <property type="evidence" value="ECO:0007669"/>
    <property type="project" value="InterPro"/>
</dbReference>
<proteinExistence type="predicted"/>
<evidence type="ECO:0000313" key="5">
    <source>
        <dbReference type="Proteomes" id="UP001497516"/>
    </source>
</evidence>
<dbReference type="Gene3D" id="2.40.50.140">
    <property type="entry name" value="Nucleic acid-binding proteins"/>
    <property type="match status" value="1"/>
</dbReference>
<dbReference type="GO" id="GO:0005634">
    <property type="term" value="C:nucleus"/>
    <property type="evidence" value="ECO:0007669"/>
    <property type="project" value="InterPro"/>
</dbReference>
<sequence length="254" mass="28405">MADLTQGAIALIAGGATSGELQPTLQVTELREVQAKQQQKQQHGDRFRLILSDGSHLQQAMLGIQLNPLVQQGKLRAGSIVHMKHYSHTIIQERMVIIVLELAVVVEESALIGLPSLLKMALPRHHMPPTAQPTAANASANPQSSGSSSAPLDDESCAQLREQIQRLTEENTRLQQRCGNQDKVVSTVVEQNKRLTEENKRLYEKYNHLEENLSRIIEQNRSLTEQNTRLHERRGHLEKTLGQVVESCNRSLNN</sequence>
<feature type="region of interest" description="Disordered" evidence="2">
    <location>
        <begin position="128"/>
        <end position="155"/>
    </location>
</feature>
<dbReference type="Pfam" id="PF04057">
    <property type="entry name" value="Rep-A_N"/>
    <property type="match status" value="1"/>
</dbReference>
<dbReference type="GO" id="GO:0006260">
    <property type="term" value="P:DNA replication"/>
    <property type="evidence" value="ECO:0007669"/>
    <property type="project" value="InterPro"/>
</dbReference>
<feature type="coiled-coil region" evidence="1">
    <location>
        <begin position="157"/>
        <end position="233"/>
    </location>
</feature>
<name>A0AAV2DIT0_9ROSI</name>
<dbReference type="InterPro" id="IPR012340">
    <property type="entry name" value="NA-bd_OB-fold"/>
</dbReference>
<dbReference type="InterPro" id="IPR007199">
    <property type="entry name" value="Rep_factor-A_N"/>
</dbReference>
<organism evidence="4 5">
    <name type="scientific">Linum trigynum</name>
    <dbReference type="NCBI Taxonomy" id="586398"/>
    <lineage>
        <taxon>Eukaryota</taxon>
        <taxon>Viridiplantae</taxon>
        <taxon>Streptophyta</taxon>
        <taxon>Embryophyta</taxon>
        <taxon>Tracheophyta</taxon>
        <taxon>Spermatophyta</taxon>
        <taxon>Magnoliopsida</taxon>
        <taxon>eudicotyledons</taxon>
        <taxon>Gunneridae</taxon>
        <taxon>Pentapetalae</taxon>
        <taxon>rosids</taxon>
        <taxon>fabids</taxon>
        <taxon>Malpighiales</taxon>
        <taxon>Linaceae</taxon>
        <taxon>Linum</taxon>
    </lineage>
</organism>
<evidence type="ECO:0000256" key="1">
    <source>
        <dbReference type="SAM" id="Coils"/>
    </source>
</evidence>
<accession>A0AAV2DIT0</accession>